<protein>
    <submittedName>
        <fullName evidence="3">Type III secretion system (T3SS) SseB-like protein</fullName>
    </submittedName>
</protein>
<dbReference type="Proteomes" id="UP000294257">
    <property type="component" value="Unassembled WGS sequence"/>
</dbReference>
<keyword evidence="1" id="KW-1133">Transmembrane helix</keyword>
<evidence type="ECO:0000313" key="4">
    <source>
        <dbReference type="Proteomes" id="UP000294257"/>
    </source>
</evidence>
<feature type="domain" description="SseB protein N-terminal" evidence="2">
    <location>
        <begin position="16"/>
        <end position="92"/>
    </location>
</feature>
<proteinExistence type="predicted"/>
<dbReference type="InterPro" id="IPR049975">
    <property type="entry name" value="SAV_915-like_dom"/>
</dbReference>
<keyword evidence="1" id="KW-0472">Membrane</keyword>
<evidence type="ECO:0000313" key="3">
    <source>
        <dbReference type="EMBL" id="RZS43663.1"/>
    </source>
</evidence>
<comment type="caution">
    <text evidence="3">The sequence shown here is derived from an EMBL/GenBank/DDBJ whole genome shotgun (WGS) entry which is preliminary data.</text>
</comment>
<sequence>MSGLFLERRESLPPMVFVPCVSTILTGGGFVLDTHELPDGRRALPVYSTLGRLAASHGETHPWIVVAIERLTPDDDPRFDALVLDPEIPAANRLTA</sequence>
<gene>
    <name evidence="3" type="ORF">EV193_102644</name>
</gene>
<organism evidence="3 4">
    <name type="scientific">Herbihabitans rhizosphaerae</name>
    <dbReference type="NCBI Taxonomy" id="1872711"/>
    <lineage>
        <taxon>Bacteria</taxon>
        <taxon>Bacillati</taxon>
        <taxon>Actinomycetota</taxon>
        <taxon>Actinomycetes</taxon>
        <taxon>Pseudonocardiales</taxon>
        <taxon>Pseudonocardiaceae</taxon>
        <taxon>Herbihabitans</taxon>
    </lineage>
</organism>
<dbReference type="EMBL" id="SGWQ01000002">
    <property type="protein sequence ID" value="RZS43663.1"/>
    <property type="molecule type" value="Genomic_DNA"/>
</dbReference>
<keyword evidence="4" id="KW-1185">Reference proteome</keyword>
<evidence type="ECO:0000256" key="1">
    <source>
        <dbReference type="SAM" id="Phobius"/>
    </source>
</evidence>
<dbReference type="RefSeq" id="WP_165401289.1">
    <property type="nucleotide sequence ID" value="NZ_SGWQ01000002.1"/>
</dbReference>
<dbReference type="NCBIfam" id="NF042914">
    <property type="entry name" value="SAV915_dom"/>
    <property type="match status" value="1"/>
</dbReference>
<accession>A0A4V2EU82</accession>
<dbReference type="InterPro" id="IPR009839">
    <property type="entry name" value="SseB_N"/>
</dbReference>
<evidence type="ECO:0000259" key="2">
    <source>
        <dbReference type="Pfam" id="PF07179"/>
    </source>
</evidence>
<dbReference type="Pfam" id="PF07179">
    <property type="entry name" value="SseB"/>
    <property type="match status" value="1"/>
</dbReference>
<dbReference type="AlphaFoldDB" id="A0A4V2EU82"/>
<feature type="transmembrane region" description="Helical" evidence="1">
    <location>
        <begin position="12"/>
        <end position="32"/>
    </location>
</feature>
<reference evidence="3 4" key="1">
    <citation type="submission" date="2019-02" db="EMBL/GenBank/DDBJ databases">
        <title>Genomic Encyclopedia of Type Strains, Phase IV (KMG-IV): sequencing the most valuable type-strain genomes for metagenomic binning, comparative biology and taxonomic classification.</title>
        <authorList>
            <person name="Goeker M."/>
        </authorList>
    </citation>
    <scope>NUCLEOTIDE SEQUENCE [LARGE SCALE GENOMIC DNA]</scope>
    <source>
        <strain evidence="3 4">DSM 101727</strain>
    </source>
</reference>
<name>A0A4V2EU82_9PSEU</name>
<keyword evidence="1" id="KW-0812">Transmembrane</keyword>